<evidence type="ECO:0000256" key="1">
    <source>
        <dbReference type="SAM" id="SignalP"/>
    </source>
</evidence>
<evidence type="ECO:0000313" key="2">
    <source>
        <dbReference type="EMBL" id="CAG7727197.1"/>
    </source>
</evidence>
<evidence type="ECO:0000313" key="3">
    <source>
        <dbReference type="Proteomes" id="UP000708208"/>
    </source>
</evidence>
<organism evidence="2 3">
    <name type="scientific">Allacma fusca</name>
    <dbReference type="NCBI Taxonomy" id="39272"/>
    <lineage>
        <taxon>Eukaryota</taxon>
        <taxon>Metazoa</taxon>
        <taxon>Ecdysozoa</taxon>
        <taxon>Arthropoda</taxon>
        <taxon>Hexapoda</taxon>
        <taxon>Collembola</taxon>
        <taxon>Symphypleona</taxon>
        <taxon>Sminthuridae</taxon>
        <taxon>Allacma</taxon>
    </lineage>
</organism>
<reference evidence="2" key="1">
    <citation type="submission" date="2021-06" db="EMBL/GenBank/DDBJ databases">
        <authorList>
            <person name="Hodson N. C."/>
            <person name="Mongue J. A."/>
            <person name="Jaron S. K."/>
        </authorList>
    </citation>
    <scope>NUCLEOTIDE SEQUENCE</scope>
</reference>
<dbReference type="EMBL" id="CAJVCH010145157">
    <property type="protein sequence ID" value="CAG7727197.1"/>
    <property type="molecule type" value="Genomic_DNA"/>
</dbReference>
<feature type="chain" id="PRO_5035294191" evidence="1">
    <location>
        <begin position="18"/>
        <end position="121"/>
    </location>
</feature>
<keyword evidence="3" id="KW-1185">Reference proteome</keyword>
<comment type="caution">
    <text evidence="2">The sequence shown here is derived from an EMBL/GenBank/DDBJ whole genome shotgun (WGS) entry which is preliminary data.</text>
</comment>
<dbReference type="Proteomes" id="UP000708208">
    <property type="component" value="Unassembled WGS sequence"/>
</dbReference>
<proteinExistence type="predicted"/>
<protein>
    <submittedName>
        <fullName evidence="2">Uncharacterized protein</fullName>
    </submittedName>
</protein>
<feature type="signal peptide" evidence="1">
    <location>
        <begin position="1"/>
        <end position="17"/>
    </location>
</feature>
<dbReference type="AlphaFoldDB" id="A0A8J2JVC1"/>
<accession>A0A8J2JVC1</accession>
<sequence>MNGIVLIMAVVLGVAAAVPGHVGHGLGYGFIAAGHNHGYGHGHGHYSQPGVAKVQAAQAPLSYEYGVSESGPHYHKEIHQGGSFAHTIAVPVAAAVPVAHHGYAHGAVGYGRGLGLGHGVY</sequence>
<gene>
    <name evidence="2" type="ORF">AFUS01_LOCUS16051</name>
</gene>
<name>A0A8J2JVC1_9HEXA</name>
<keyword evidence="1" id="KW-0732">Signal</keyword>